<name>A0A5P9Q9H1_9MICO</name>
<dbReference type="InterPro" id="IPR046373">
    <property type="entry name" value="Acyl-CoA_Oxase/DH_mid-dom_sf"/>
</dbReference>
<sequence>MSAVVEKPAALDEAAFADLKAELTAWVTGPGEEWAERIEATGDVPPELFAELRERGYLSLAAPPALGGRGIPFPRYLELMEIVSRSHASVRMLVHVINGTWRAMAPYATPQQLDEIVKPSVAGDALVAFTLTEPTAGTGADLRTTVRREGDTYYLNGEKHLITFGVKCDYWLLAARLEGTRGHEGTVALLVPNDGLPGVEVVDDSETMGVRGTDHAILRFRDVPVPVSTRLGDEGQGLEVALGGFLLPSRVSVAMSCVGLAERAQELAIEYANRRETFGKKLRDRQAVQFYLAENYADIAAARALVLQAARAYEDGAPDAGALSSASKMVAVDMLARVTDKALQIHGGQGYWHRNAIERVYRDARAQRFEEGTNEIQKLVVARAVLDGTAGF</sequence>
<feature type="domain" description="Acyl-CoA dehydrogenase/oxidase C-terminal" evidence="7">
    <location>
        <begin position="235"/>
        <end position="386"/>
    </location>
</feature>
<dbReference type="EMBL" id="CP045529">
    <property type="protein sequence ID" value="QFU97712.1"/>
    <property type="molecule type" value="Genomic_DNA"/>
</dbReference>
<evidence type="ECO:0000313" key="11">
    <source>
        <dbReference type="Proteomes" id="UP000326702"/>
    </source>
</evidence>
<evidence type="ECO:0000259" key="7">
    <source>
        <dbReference type="Pfam" id="PF00441"/>
    </source>
</evidence>
<dbReference type="InterPro" id="IPR037069">
    <property type="entry name" value="AcylCoA_DH/ox_N_sf"/>
</dbReference>
<evidence type="ECO:0000313" key="10">
    <source>
        <dbReference type="EMBL" id="QFU97712.1"/>
    </source>
</evidence>
<dbReference type="KEGG" id="lxl:KDY119_01211"/>
<dbReference type="InterPro" id="IPR036250">
    <property type="entry name" value="AcylCo_DH-like_C"/>
</dbReference>
<evidence type="ECO:0000259" key="8">
    <source>
        <dbReference type="Pfam" id="PF02770"/>
    </source>
</evidence>
<dbReference type="Pfam" id="PF02771">
    <property type="entry name" value="Acyl-CoA_dh_N"/>
    <property type="match status" value="1"/>
</dbReference>
<accession>A0A5P9Q9H1</accession>
<dbReference type="InterPro" id="IPR006091">
    <property type="entry name" value="Acyl-CoA_Oxase/DH_mid-dom"/>
</dbReference>
<dbReference type="SUPFAM" id="SSF56645">
    <property type="entry name" value="Acyl-CoA dehydrogenase NM domain-like"/>
    <property type="match status" value="1"/>
</dbReference>
<dbReference type="CDD" id="cd00567">
    <property type="entry name" value="ACAD"/>
    <property type="match status" value="1"/>
</dbReference>
<evidence type="ECO:0000256" key="4">
    <source>
        <dbReference type="ARBA" id="ARBA00022827"/>
    </source>
</evidence>
<feature type="domain" description="Acyl-CoA dehydrogenase/oxidase N-terminal" evidence="9">
    <location>
        <begin position="25"/>
        <end position="123"/>
    </location>
</feature>
<dbReference type="AlphaFoldDB" id="A0A5P9Q9H1"/>
<dbReference type="GO" id="GO:0050660">
    <property type="term" value="F:flavin adenine dinucleotide binding"/>
    <property type="evidence" value="ECO:0007669"/>
    <property type="project" value="InterPro"/>
</dbReference>
<dbReference type="OrthoDB" id="9770681at2"/>
<dbReference type="InterPro" id="IPR013786">
    <property type="entry name" value="AcylCoA_DH/ox_N"/>
</dbReference>
<dbReference type="Gene3D" id="2.40.110.10">
    <property type="entry name" value="Butyryl-CoA Dehydrogenase, subunit A, domain 2"/>
    <property type="match status" value="1"/>
</dbReference>
<evidence type="ECO:0000256" key="6">
    <source>
        <dbReference type="RuleBase" id="RU362125"/>
    </source>
</evidence>
<comment type="cofactor">
    <cofactor evidence="1 6">
        <name>FAD</name>
        <dbReference type="ChEBI" id="CHEBI:57692"/>
    </cofactor>
</comment>
<dbReference type="InterPro" id="IPR009075">
    <property type="entry name" value="AcylCo_DH/oxidase_C"/>
</dbReference>
<evidence type="ECO:0000256" key="3">
    <source>
        <dbReference type="ARBA" id="ARBA00022630"/>
    </source>
</evidence>
<dbReference type="RefSeq" id="WP_083890936.1">
    <property type="nucleotide sequence ID" value="NZ_BAABIH010000015.1"/>
</dbReference>
<evidence type="ECO:0000259" key="9">
    <source>
        <dbReference type="Pfam" id="PF02771"/>
    </source>
</evidence>
<dbReference type="Pfam" id="PF00441">
    <property type="entry name" value="Acyl-CoA_dh_1"/>
    <property type="match status" value="1"/>
</dbReference>
<feature type="domain" description="Acyl-CoA oxidase/dehydrogenase middle" evidence="8">
    <location>
        <begin position="128"/>
        <end position="223"/>
    </location>
</feature>
<keyword evidence="3 6" id="KW-0285">Flavoprotein</keyword>
<keyword evidence="5 6" id="KW-0560">Oxidoreductase</keyword>
<dbReference type="Pfam" id="PF02770">
    <property type="entry name" value="Acyl-CoA_dh_M"/>
    <property type="match status" value="1"/>
</dbReference>
<evidence type="ECO:0000256" key="2">
    <source>
        <dbReference type="ARBA" id="ARBA00009347"/>
    </source>
</evidence>
<comment type="similarity">
    <text evidence="2 6">Belongs to the acyl-CoA dehydrogenase family.</text>
</comment>
<protein>
    <submittedName>
        <fullName evidence="10">Putative acyl-CoA dehydrogenase FadE10</fullName>
        <ecNumber evidence="10">1.3.99.-</ecNumber>
    </submittedName>
</protein>
<dbReference type="FunFam" id="1.20.140.10:FF:000001">
    <property type="entry name" value="Acyl-CoA dehydrogenase"/>
    <property type="match status" value="1"/>
</dbReference>
<evidence type="ECO:0000256" key="1">
    <source>
        <dbReference type="ARBA" id="ARBA00001974"/>
    </source>
</evidence>
<dbReference type="PANTHER" id="PTHR48083:SF2">
    <property type="entry name" value="MEDIUM-CHAIN SPECIFIC ACYL-COA DEHYDROGENASE, MITOCHONDRIAL"/>
    <property type="match status" value="1"/>
</dbReference>
<dbReference type="PIRSF" id="PIRSF016578">
    <property type="entry name" value="HsaA"/>
    <property type="match status" value="1"/>
</dbReference>
<dbReference type="SUPFAM" id="SSF47203">
    <property type="entry name" value="Acyl-CoA dehydrogenase C-terminal domain-like"/>
    <property type="match status" value="1"/>
</dbReference>
<dbReference type="GO" id="GO:0005737">
    <property type="term" value="C:cytoplasm"/>
    <property type="evidence" value="ECO:0007669"/>
    <property type="project" value="TreeGrafter"/>
</dbReference>
<keyword evidence="11" id="KW-1185">Reference proteome</keyword>
<dbReference type="EC" id="1.3.99.-" evidence="10"/>
<dbReference type="InterPro" id="IPR009100">
    <property type="entry name" value="AcylCoA_DH/oxidase_NM_dom_sf"/>
</dbReference>
<dbReference type="GO" id="GO:0003995">
    <property type="term" value="F:acyl-CoA dehydrogenase activity"/>
    <property type="evidence" value="ECO:0007669"/>
    <property type="project" value="TreeGrafter"/>
</dbReference>
<evidence type="ECO:0000256" key="5">
    <source>
        <dbReference type="ARBA" id="ARBA00023002"/>
    </source>
</evidence>
<organism evidence="10 11">
    <name type="scientific">Luteimicrobium xylanilyticum</name>
    <dbReference type="NCBI Taxonomy" id="1133546"/>
    <lineage>
        <taxon>Bacteria</taxon>
        <taxon>Bacillati</taxon>
        <taxon>Actinomycetota</taxon>
        <taxon>Actinomycetes</taxon>
        <taxon>Micrococcales</taxon>
        <taxon>Luteimicrobium</taxon>
    </lineage>
</organism>
<dbReference type="Proteomes" id="UP000326702">
    <property type="component" value="Chromosome"/>
</dbReference>
<keyword evidence="4 6" id="KW-0274">FAD</keyword>
<dbReference type="Gene3D" id="1.20.140.10">
    <property type="entry name" value="Butyryl-CoA Dehydrogenase, subunit A, domain 3"/>
    <property type="match status" value="1"/>
</dbReference>
<dbReference type="Gene3D" id="1.10.540.10">
    <property type="entry name" value="Acyl-CoA dehydrogenase/oxidase, N-terminal domain"/>
    <property type="match status" value="1"/>
</dbReference>
<dbReference type="PANTHER" id="PTHR48083">
    <property type="entry name" value="MEDIUM-CHAIN SPECIFIC ACYL-COA DEHYDROGENASE, MITOCHONDRIAL-RELATED"/>
    <property type="match status" value="1"/>
</dbReference>
<proteinExistence type="inferred from homology"/>
<dbReference type="GO" id="GO:0033539">
    <property type="term" value="P:fatty acid beta-oxidation using acyl-CoA dehydrogenase"/>
    <property type="evidence" value="ECO:0007669"/>
    <property type="project" value="TreeGrafter"/>
</dbReference>
<reference evidence="10 11" key="1">
    <citation type="submission" date="2019-10" db="EMBL/GenBank/DDBJ databases">
        <title>Genome sequence of Luteimicrobium xylanilyticum HY-24.</title>
        <authorList>
            <person name="Kim D.Y."/>
            <person name="Park H.-Y."/>
        </authorList>
    </citation>
    <scope>NUCLEOTIDE SEQUENCE [LARGE SCALE GENOMIC DNA]</scope>
    <source>
        <strain evidence="10 11">HY-24</strain>
    </source>
</reference>
<dbReference type="InterPro" id="IPR050741">
    <property type="entry name" value="Acyl-CoA_dehydrogenase"/>
</dbReference>
<gene>
    <name evidence="10" type="primary">mmgC</name>
    <name evidence="10" type="ORF">KDY119_01211</name>
</gene>